<proteinExistence type="predicted"/>
<feature type="region of interest" description="Disordered" evidence="1">
    <location>
        <begin position="18"/>
        <end position="56"/>
    </location>
</feature>
<evidence type="ECO:0000256" key="1">
    <source>
        <dbReference type="SAM" id="MobiDB-lite"/>
    </source>
</evidence>
<sequence>MTLGLPFAVTVGWTLGTPAPSEPVLSAPGGAGGIGHAPERVAKPASESNVAWSPPATTPVAVASSLAVADRAAIVAPSAAAAPSTVVSGAPSPAFTLLQPPVPTPTMVIAPPSPSATAPSASADPEVSGLGEPQLAQGS</sequence>
<protein>
    <submittedName>
        <fullName evidence="2">Uncharacterized protein</fullName>
    </submittedName>
</protein>
<evidence type="ECO:0000313" key="2">
    <source>
        <dbReference type="EMBL" id="MBB4759621.1"/>
    </source>
</evidence>
<dbReference type="AlphaFoldDB" id="A0A7W7MM36"/>
<feature type="region of interest" description="Disordered" evidence="1">
    <location>
        <begin position="104"/>
        <end position="139"/>
    </location>
</feature>
<gene>
    <name evidence="2" type="ORF">BJ971_000177</name>
</gene>
<comment type="caution">
    <text evidence="2">The sequence shown here is derived from an EMBL/GenBank/DDBJ whole genome shotgun (WGS) entry which is preliminary data.</text>
</comment>
<dbReference type="EMBL" id="JACHNH010000001">
    <property type="protein sequence ID" value="MBB4759621.1"/>
    <property type="molecule type" value="Genomic_DNA"/>
</dbReference>
<dbReference type="Proteomes" id="UP000578112">
    <property type="component" value="Unassembled WGS sequence"/>
</dbReference>
<organism evidence="2 3">
    <name type="scientific">Actinoplanes digitatis</name>
    <dbReference type="NCBI Taxonomy" id="1868"/>
    <lineage>
        <taxon>Bacteria</taxon>
        <taxon>Bacillati</taxon>
        <taxon>Actinomycetota</taxon>
        <taxon>Actinomycetes</taxon>
        <taxon>Micromonosporales</taxon>
        <taxon>Micromonosporaceae</taxon>
        <taxon>Actinoplanes</taxon>
    </lineage>
</organism>
<reference evidence="2 3" key="1">
    <citation type="submission" date="2020-08" db="EMBL/GenBank/DDBJ databases">
        <title>Sequencing the genomes of 1000 actinobacteria strains.</title>
        <authorList>
            <person name="Klenk H.-P."/>
        </authorList>
    </citation>
    <scope>NUCLEOTIDE SEQUENCE [LARGE SCALE GENOMIC DNA]</scope>
    <source>
        <strain evidence="2 3">DSM 43149</strain>
    </source>
</reference>
<name>A0A7W7MM36_9ACTN</name>
<evidence type="ECO:0000313" key="3">
    <source>
        <dbReference type="Proteomes" id="UP000578112"/>
    </source>
</evidence>
<dbReference type="RefSeq" id="WP_184988524.1">
    <property type="nucleotide sequence ID" value="NZ_BOMK01000055.1"/>
</dbReference>
<accession>A0A7W7MM36</accession>
<feature type="compositionally biased region" description="Low complexity" evidence="1">
    <location>
        <begin position="115"/>
        <end position="125"/>
    </location>
</feature>
<keyword evidence="3" id="KW-1185">Reference proteome</keyword>